<reference evidence="3" key="1">
    <citation type="thesis" date="2020" institute="ProQuest LLC" country="789 East Eisenhower Parkway, Ann Arbor, MI, USA">
        <title>Comparative Genomics and Chromosome Evolution.</title>
        <authorList>
            <person name="Mudd A.B."/>
        </authorList>
    </citation>
    <scope>NUCLEOTIDE SEQUENCE</scope>
    <source>
        <strain evidence="3">HN-11 Male</strain>
        <tissue evidence="3">Kidney and liver</tissue>
    </source>
</reference>
<gene>
    <name evidence="3" type="ORF">GDO78_018060</name>
</gene>
<proteinExistence type="inferred from homology"/>
<evidence type="ECO:0000256" key="1">
    <source>
        <dbReference type="ARBA" id="ARBA00010541"/>
    </source>
</evidence>
<organism evidence="3 4">
    <name type="scientific">Eleutherodactylus coqui</name>
    <name type="common">Puerto Rican coqui</name>
    <dbReference type="NCBI Taxonomy" id="57060"/>
    <lineage>
        <taxon>Eukaryota</taxon>
        <taxon>Metazoa</taxon>
        <taxon>Chordata</taxon>
        <taxon>Craniata</taxon>
        <taxon>Vertebrata</taxon>
        <taxon>Euteleostomi</taxon>
        <taxon>Amphibia</taxon>
        <taxon>Batrachia</taxon>
        <taxon>Anura</taxon>
        <taxon>Neobatrachia</taxon>
        <taxon>Hyloidea</taxon>
        <taxon>Eleutherodactylidae</taxon>
        <taxon>Eleutherodactylinae</taxon>
        <taxon>Eleutherodactylus</taxon>
        <taxon>Eleutherodactylus</taxon>
    </lineage>
</organism>
<dbReference type="OrthoDB" id="4217619at2759"/>
<dbReference type="PANTHER" id="PTHR22939">
    <property type="entry name" value="SERINE PROTEASE FAMILY S1C HTRA-RELATED"/>
    <property type="match status" value="1"/>
</dbReference>
<evidence type="ECO:0000313" key="4">
    <source>
        <dbReference type="Proteomes" id="UP000770717"/>
    </source>
</evidence>
<dbReference type="SMART" id="SM00228">
    <property type="entry name" value="PDZ"/>
    <property type="match status" value="1"/>
</dbReference>
<dbReference type="GO" id="GO:0005739">
    <property type="term" value="C:mitochondrion"/>
    <property type="evidence" value="ECO:0007669"/>
    <property type="project" value="TreeGrafter"/>
</dbReference>
<dbReference type="EMBL" id="WNTK01028809">
    <property type="protein sequence ID" value="KAG9461117.1"/>
    <property type="molecule type" value="Genomic_DNA"/>
</dbReference>
<dbReference type="AlphaFoldDB" id="A0A8J6AZN4"/>
<protein>
    <recommendedName>
        <fullName evidence="2">PDZ domain-containing protein</fullName>
    </recommendedName>
</protein>
<dbReference type="Pfam" id="PF17820">
    <property type="entry name" value="PDZ_6"/>
    <property type="match status" value="1"/>
</dbReference>
<evidence type="ECO:0000313" key="3">
    <source>
        <dbReference type="EMBL" id="KAG9461117.1"/>
    </source>
</evidence>
<dbReference type="GO" id="GO:0012501">
    <property type="term" value="P:programmed cell death"/>
    <property type="evidence" value="ECO:0007669"/>
    <property type="project" value="TreeGrafter"/>
</dbReference>
<dbReference type="SUPFAM" id="SSF50156">
    <property type="entry name" value="PDZ domain-like"/>
    <property type="match status" value="1"/>
</dbReference>
<feature type="domain" description="PDZ" evidence="2">
    <location>
        <begin position="7"/>
        <end position="67"/>
    </location>
</feature>
<comment type="similarity">
    <text evidence="1">Belongs to the peptidase S1C family.</text>
</comment>
<dbReference type="PROSITE" id="PS50106">
    <property type="entry name" value="PDZ"/>
    <property type="match status" value="1"/>
</dbReference>
<dbReference type="Proteomes" id="UP000770717">
    <property type="component" value="Unassembled WGS sequence"/>
</dbReference>
<dbReference type="PANTHER" id="PTHR22939:SF127">
    <property type="entry name" value="SERINE PROTEASE HTRA2, MITOCHONDRIAL"/>
    <property type="match status" value="1"/>
</dbReference>
<dbReference type="GO" id="GO:0006508">
    <property type="term" value="P:proteolysis"/>
    <property type="evidence" value="ECO:0007669"/>
    <property type="project" value="TreeGrafter"/>
</dbReference>
<dbReference type="InterPro" id="IPR041489">
    <property type="entry name" value="PDZ_6"/>
</dbReference>
<sequence>MKFRDPGFPDVSHGILIHKMIIGSPAHQAGLKAGDIILEINSRVPKTADDVFEAINSQAKLSMMIRRGCETLMVNVIPEPVE</sequence>
<dbReference type="GO" id="GO:0043065">
    <property type="term" value="P:positive regulation of apoptotic process"/>
    <property type="evidence" value="ECO:0007669"/>
    <property type="project" value="TreeGrafter"/>
</dbReference>
<dbReference type="InterPro" id="IPR036034">
    <property type="entry name" value="PDZ_sf"/>
</dbReference>
<dbReference type="GO" id="GO:0004252">
    <property type="term" value="F:serine-type endopeptidase activity"/>
    <property type="evidence" value="ECO:0007669"/>
    <property type="project" value="TreeGrafter"/>
</dbReference>
<evidence type="ECO:0000259" key="2">
    <source>
        <dbReference type="PROSITE" id="PS50106"/>
    </source>
</evidence>
<keyword evidence="4" id="KW-1185">Reference proteome</keyword>
<dbReference type="InterPro" id="IPR001478">
    <property type="entry name" value="PDZ"/>
</dbReference>
<dbReference type="Gene3D" id="2.30.42.10">
    <property type="match status" value="1"/>
</dbReference>
<accession>A0A8J6AZN4</accession>
<comment type="caution">
    <text evidence="3">The sequence shown here is derived from an EMBL/GenBank/DDBJ whole genome shotgun (WGS) entry which is preliminary data.</text>
</comment>
<name>A0A8J6AZN4_ELECQ</name>